<evidence type="ECO:0000313" key="2">
    <source>
        <dbReference type="Proteomes" id="UP000487882"/>
    </source>
</evidence>
<accession>A0A7K1J4M7</accession>
<dbReference type="AlphaFoldDB" id="A0A7K1J4M7"/>
<gene>
    <name evidence="1" type="ORF">GSD1FS_0762</name>
</gene>
<reference evidence="1 2" key="1">
    <citation type="submission" date="2019-09" db="EMBL/GenBank/DDBJ databases">
        <title>Bifidobacterium canis sp. nov., isolated from the digestive tract of German Shepherd dog puppy.</title>
        <authorList>
            <person name="Bunesova V."/>
        </authorList>
    </citation>
    <scope>NUCLEOTIDE SEQUENCE [LARGE SCALE GENOMIC DNA]</scope>
    <source>
        <strain evidence="1 2">GSD1FS</strain>
    </source>
</reference>
<comment type="caution">
    <text evidence="1">The sequence shown here is derived from an EMBL/GenBank/DDBJ whole genome shotgun (WGS) entry which is preliminary data.</text>
</comment>
<name>A0A7K1J4M7_9BIFI</name>
<dbReference type="EMBL" id="WNLP01000002">
    <property type="protein sequence ID" value="MUH59440.1"/>
    <property type="molecule type" value="Genomic_DNA"/>
</dbReference>
<dbReference type="RefSeq" id="WP_155588405.1">
    <property type="nucleotide sequence ID" value="NZ_WNLP01000002.1"/>
</dbReference>
<evidence type="ECO:0000313" key="1">
    <source>
        <dbReference type="EMBL" id="MUH59440.1"/>
    </source>
</evidence>
<keyword evidence="2" id="KW-1185">Reference proteome</keyword>
<organism evidence="1 2">
    <name type="scientific">Bifidobacterium canis</name>
    <dbReference type="NCBI Taxonomy" id="2610880"/>
    <lineage>
        <taxon>Bacteria</taxon>
        <taxon>Bacillati</taxon>
        <taxon>Actinomycetota</taxon>
        <taxon>Actinomycetes</taxon>
        <taxon>Bifidobacteriales</taxon>
        <taxon>Bifidobacteriaceae</taxon>
        <taxon>Bifidobacterium</taxon>
    </lineage>
</organism>
<proteinExistence type="predicted"/>
<sequence length="85" mass="9474">MNIDKNKLDVFQWHVVTNLELLNQQLGTLCNVIGKAAGTIADAQAANWARTPEELHELAMRYRQEYADALDAAADTLADDTDTDR</sequence>
<protein>
    <submittedName>
        <fullName evidence="1">Uncharacterized protein</fullName>
    </submittedName>
</protein>
<dbReference type="Proteomes" id="UP000487882">
    <property type="component" value="Unassembled WGS sequence"/>
</dbReference>